<accession>A0A1M6VS33</accession>
<dbReference type="PANTHER" id="PTHR40072:SF1">
    <property type="entry name" value="MOLYBDOPTERIN-GUANINE DINUCLEOTIDE BIOSYNTHESIS ADAPTER PROTEIN"/>
    <property type="match status" value="1"/>
</dbReference>
<protein>
    <submittedName>
        <fullName evidence="2">Molybdopterin guanine dinucleotide biosynthesis accessory protein MobB</fullName>
    </submittedName>
</protein>
<dbReference type="Gene3D" id="3.40.50.300">
    <property type="entry name" value="P-loop containing nucleotide triphosphate hydrolases"/>
    <property type="match status" value="1"/>
</dbReference>
<gene>
    <name evidence="2" type="ORF">SAMN05444171_2066</name>
</gene>
<dbReference type="InterPro" id="IPR004435">
    <property type="entry name" value="MobB_dom"/>
</dbReference>
<evidence type="ECO:0000259" key="1">
    <source>
        <dbReference type="Pfam" id="PF03205"/>
    </source>
</evidence>
<evidence type="ECO:0000313" key="3">
    <source>
        <dbReference type="Proteomes" id="UP000183208"/>
    </source>
</evidence>
<dbReference type="NCBIfam" id="TIGR00176">
    <property type="entry name" value="mobB"/>
    <property type="match status" value="1"/>
</dbReference>
<dbReference type="CDD" id="cd03116">
    <property type="entry name" value="MobB"/>
    <property type="match status" value="1"/>
</dbReference>
<dbReference type="EMBL" id="FNTI01000001">
    <property type="protein sequence ID" value="SEC70386.1"/>
    <property type="molecule type" value="Genomic_DNA"/>
</dbReference>
<dbReference type="SUPFAM" id="SSF52540">
    <property type="entry name" value="P-loop containing nucleoside triphosphate hydrolases"/>
    <property type="match status" value="1"/>
</dbReference>
<dbReference type="GO" id="GO:0005525">
    <property type="term" value="F:GTP binding"/>
    <property type="evidence" value="ECO:0007669"/>
    <property type="project" value="InterPro"/>
</dbReference>
<organism evidence="2 3">
    <name type="scientific">Bradyrhizobium lablabi</name>
    <dbReference type="NCBI Taxonomy" id="722472"/>
    <lineage>
        <taxon>Bacteria</taxon>
        <taxon>Pseudomonadati</taxon>
        <taxon>Pseudomonadota</taxon>
        <taxon>Alphaproteobacteria</taxon>
        <taxon>Hyphomicrobiales</taxon>
        <taxon>Nitrobacteraceae</taxon>
        <taxon>Bradyrhizobium</taxon>
    </lineage>
</organism>
<proteinExistence type="predicted"/>
<dbReference type="OrthoDB" id="9804758at2"/>
<dbReference type="RefSeq" id="WP_074831135.1">
    <property type="nucleotide sequence ID" value="NZ_FNTI01000001.1"/>
</dbReference>
<feature type="domain" description="Molybdopterin-guanine dinucleotide biosynthesis protein B (MobB)" evidence="1">
    <location>
        <begin position="3"/>
        <end position="135"/>
    </location>
</feature>
<name>A0A1M6VS33_9BRAD</name>
<reference evidence="2 3" key="1">
    <citation type="submission" date="2016-10" db="EMBL/GenBank/DDBJ databases">
        <authorList>
            <person name="de Groot N.N."/>
        </authorList>
    </citation>
    <scope>NUCLEOTIDE SEQUENCE [LARGE SCALE GENOMIC DNA]</scope>
    <source>
        <strain evidence="2 3">GAS522</strain>
    </source>
</reference>
<evidence type="ECO:0000313" key="2">
    <source>
        <dbReference type="EMBL" id="SEC70386.1"/>
    </source>
</evidence>
<dbReference type="InterPro" id="IPR052539">
    <property type="entry name" value="MGD_biosynthesis_adapter"/>
</dbReference>
<dbReference type="PANTHER" id="PTHR40072">
    <property type="entry name" value="MOLYBDOPTERIN-GUANINE DINUCLEOTIDE BIOSYNTHESIS ADAPTER PROTEIN-RELATED"/>
    <property type="match status" value="1"/>
</dbReference>
<sequence>MKVIGLAGWSGAGKTTLLTRVIPLLLQKGLRVSVIKHAHHAFDVDVPGKDSWRHRESGATEVLVSSTRRWALMHELRGAGEPRLPELLAKMSRVDLVVIEGFKREPHRKIEVHRAANAKPLLFPDDPGVVGIATDTAVETTLPTAHLDDIEAIAAMMLRSAMPVDDLLANDLLAKSEAEG</sequence>
<dbReference type="InterPro" id="IPR027417">
    <property type="entry name" value="P-loop_NTPase"/>
</dbReference>
<dbReference type="Pfam" id="PF03205">
    <property type="entry name" value="MobB"/>
    <property type="match status" value="1"/>
</dbReference>
<dbReference type="Proteomes" id="UP000183208">
    <property type="component" value="Unassembled WGS sequence"/>
</dbReference>
<dbReference type="AlphaFoldDB" id="A0A1M6VS33"/>
<dbReference type="GO" id="GO:0006777">
    <property type="term" value="P:Mo-molybdopterin cofactor biosynthetic process"/>
    <property type="evidence" value="ECO:0007669"/>
    <property type="project" value="InterPro"/>
</dbReference>